<comment type="pathway">
    <text evidence="1">Protein modification; protein glycosylation.</text>
</comment>
<feature type="domain" description="MGAT4 conserved region" evidence="4">
    <location>
        <begin position="69"/>
        <end position="323"/>
    </location>
</feature>
<name>A0AAV6VT30_9ARAC</name>
<keyword evidence="7" id="KW-1185">Reference proteome</keyword>
<protein>
    <submittedName>
        <fullName evidence="6">Uncharacterized protein</fullName>
    </submittedName>
</protein>
<dbReference type="Pfam" id="PF23524">
    <property type="entry name" value="MGAT4A_C"/>
    <property type="match status" value="1"/>
</dbReference>
<sequence>MRKIAMLSIMGSAVFFITCDWMWMSKYLTTNSDKGNLSKSYLHCAMSAREIMPVNMVVNMNSGSKGYNLQQYMNRSRLKSSILFGTASTSKKYLLIGIPTVARKKENYLDQTLQSLISNMNSKESKNVTILVLFVDNDSQVRLRRAKETAIKFSNSIRSGLLLLAQTLPEVYPRVNITRRTFNDSVDRIKWRSKQVLDFSSLLKYSENLSEYFLILEDDVVATPRYITFIETFIQEKKNSDWVSLTFSSFFIIGRLLKSEDLSRLGEFLVLFHLEKPVDLLIMQFLDLLVPSSQVVTRRIPSLFQHIGLFSSLDGKVQKARDGSYTGGSRVFHFENPPADIVTTLGVYRKHYPEQCYADSNKFFWGSAPKRNDTFDVILRKPTIVKRIFISSGLPSHKNDMIKYAQLKIAPAFRKMLTDRKADCSEFHTVAIFEKGKVDVLFNSSAKHEIIQCIRIEFIKRLSNWVLINEISIDSENID</sequence>
<dbReference type="GO" id="GO:0006487">
    <property type="term" value="P:protein N-linked glycosylation"/>
    <property type="evidence" value="ECO:0007669"/>
    <property type="project" value="TreeGrafter"/>
</dbReference>
<dbReference type="PANTHER" id="PTHR12062">
    <property type="entry name" value="N-ACETYLGLUCOSAMINYLTRANSFERASE VI"/>
    <property type="match status" value="1"/>
</dbReference>
<dbReference type="InterPro" id="IPR057279">
    <property type="entry name" value="MGAT4"/>
</dbReference>
<dbReference type="Proteomes" id="UP000827092">
    <property type="component" value="Unassembled WGS sequence"/>
</dbReference>
<dbReference type="InterPro" id="IPR006759">
    <property type="entry name" value="Glyco_transf_54"/>
</dbReference>
<gene>
    <name evidence="6" type="ORF">JTE90_007136</name>
</gene>
<organism evidence="6 7">
    <name type="scientific">Oedothorax gibbosus</name>
    <dbReference type="NCBI Taxonomy" id="931172"/>
    <lineage>
        <taxon>Eukaryota</taxon>
        <taxon>Metazoa</taxon>
        <taxon>Ecdysozoa</taxon>
        <taxon>Arthropoda</taxon>
        <taxon>Chelicerata</taxon>
        <taxon>Arachnida</taxon>
        <taxon>Araneae</taxon>
        <taxon>Araneomorphae</taxon>
        <taxon>Entelegynae</taxon>
        <taxon>Araneoidea</taxon>
        <taxon>Linyphiidae</taxon>
        <taxon>Erigoninae</taxon>
        <taxon>Oedothorax</taxon>
    </lineage>
</organism>
<evidence type="ECO:0000256" key="3">
    <source>
        <dbReference type="ARBA" id="ARBA00022679"/>
    </source>
</evidence>
<reference evidence="6 7" key="1">
    <citation type="journal article" date="2022" name="Nat. Ecol. Evol.">
        <title>A masculinizing supergene underlies an exaggerated male reproductive morph in a spider.</title>
        <authorList>
            <person name="Hendrickx F."/>
            <person name="De Corte Z."/>
            <person name="Sonet G."/>
            <person name="Van Belleghem S.M."/>
            <person name="Kostlbacher S."/>
            <person name="Vangestel C."/>
        </authorList>
    </citation>
    <scope>NUCLEOTIDE SEQUENCE [LARGE SCALE GENOMIC DNA]</scope>
    <source>
        <strain evidence="6">W744_W776</strain>
    </source>
</reference>
<evidence type="ECO:0000313" key="6">
    <source>
        <dbReference type="EMBL" id="KAG8198834.1"/>
    </source>
</evidence>
<evidence type="ECO:0000259" key="5">
    <source>
        <dbReference type="Pfam" id="PF23524"/>
    </source>
</evidence>
<dbReference type="PANTHER" id="PTHR12062:SF33">
    <property type="entry name" value="ALPHA-1,6-MANNOSYL-GLYCOPROTEIN 4-BETA-N-ACETYLGLUCOSAMINYLTRANSFERASE-LIKE"/>
    <property type="match status" value="1"/>
</dbReference>
<dbReference type="InterPro" id="IPR056576">
    <property type="entry name" value="MGAT4_A/B/C_C"/>
</dbReference>
<keyword evidence="2" id="KW-0328">Glycosyltransferase</keyword>
<comment type="caution">
    <text evidence="6">The sequence shown here is derived from an EMBL/GenBank/DDBJ whole genome shotgun (WGS) entry which is preliminary data.</text>
</comment>
<feature type="domain" description="MGAT4 A/B/C C-terminal" evidence="5">
    <location>
        <begin position="339"/>
        <end position="470"/>
    </location>
</feature>
<proteinExistence type="predicted"/>
<accession>A0AAV6VT30</accession>
<dbReference type="EMBL" id="JAFNEN010000035">
    <property type="protein sequence ID" value="KAG8198834.1"/>
    <property type="molecule type" value="Genomic_DNA"/>
</dbReference>
<evidence type="ECO:0000313" key="7">
    <source>
        <dbReference type="Proteomes" id="UP000827092"/>
    </source>
</evidence>
<dbReference type="AlphaFoldDB" id="A0AAV6VT30"/>
<evidence type="ECO:0000256" key="1">
    <source>
        <dbReference type="ARBA" id="ARBA00004922"/>
    </source>
</evidence>
<dbReference type="Pfam" id="PF04666">
    <property type="entry name" value="MGAT4_cons"/>
    <property type="match status" value="1"/>
</dbReference>
<evidence type="ECO:0000259" key="4">
    <source>
        <dbReference type="Pfam" id="PF04666"/>
    </source>
</evidence>
<keyword evidence="3" id="KW-0808">Transferase</keyword>
<dbReference type="GO" id="GO:0008375">
    <property type="term" value="F:acetylglucosaminyltransferase activity"/>
    <property type="evidence" value="ECO:0007669"/>
    <property type="project" value="TreeGrafter"/>
</dbReference>
<evidence type="ECO:0000256" key="2">
    <source>
        <dbReference type="ARBA" id="ARBA00022676"/>
    </source>
</evidence>